<evidence type="ECO:0000313" key="10">
    <source>
        <dbReference type="Proteomes" id="UP001470230"/>
    </source>
</evidence>
<evidence type="ECO:0000256" key="4">
    <source>
        <dbReference type="ARBA" id="ARBA00022692"/>
    </source>
</evidence>
<name>A0ABR2KPE1_9EUKA</name>
<feature type="transmembrane region" description="Helical" evidence="8">
    <location>
        <begin position="356"/>
        <end position="376"/>
    </location>
</feature>
<evidence type="ECO:0000256" key="8">
    <source>
        <dbReference type="SAM" id="Phobius"/>
    </source>
</evidence>
<evidence type="ECO:0000256" key="2">
    <source>
        <dbReference type="ARBA" id="ARBA00022448"/>
    </source>
</evidence>
<dbReference type="PANTHER" id="PTHR36838:SF3">
    <property type="entry name" value="TRANSPORTER AUXIN EFFLUX CARRIER EC FAMILY"/>
    <property type="match status" value="1"/>
</dbReference>
<dbReference type="InterPro" id="IPR004776">
    <property type="entry name" value="Mem_transp_PIN-like"/>
</dbReference>
<dbReference type="Pfam" id="PF03547">
    <property type="entry name" value="Mem_trans"/>
    <property type="match status" value="1"/>
</dbReference>
<dbReference type="EMBL" id="JAPFFF010000004">
    <property type="protein sequence ID" value="KAK8892292.1"/>
    <property type="molecule type" value="Genomic_DNA"/>
</dbReference>
<gene>
    <name evidence="9" type="ORF">M9Y10_029517</name>
</gene>
<comment type="subcellular location">
    <subcellularLocation>
        <location evidence="1">Membrane</location>
        <topology evidence="1">Multi-pass membrane protein</topology>
    </subcellularLocation>
</comment>
<protein>
    <submittedName>
        <fullName evidence="9">Intracellular auxin transport</fullName>
    </submittedName>
</protein>
<accession>A0ABR2KPE1</accession>
<feature type="transmembrane region" description="Helical" evidence="8">
    <location>
        <begin position="103"/>
        <end position="124"/>
    </location>
</feature>
<feature type="transmembrane region" description="Helical" evidence="8">
    <location>
        <begin position="388"/>
        <end position="406"/>
    </location>
</feature>
<keyword evidence="4 8" id="KW-0812">Transmembrane</keyword>
<sequence>MVKMDYLEALQGEVCVFVIVALGYLCGGIKMFTLQEALAMKRTIFLIAVPGLVFREIAIHKLTLENWQPFFNGILVQVTIHIIYMLVALIGRFQSKIHAFLSMLYSTSYLNFIFFGYPIIQVLFGDDYVFISAMQSLVTHILCIPIHTFLGFDKIKFSDSDSISQDDEINEMAVDKSNGLPIHPVDHHAEQNDQSNDEDTSVEEITTNENKDEEETNHENEKDILISEQTEIRHNENDQEDSSSDNTKPKFKDKHPKVWAVLWSVVTPVNVCAILGIIWSATGLNMPVFLNDFAFDLEKATLASGLFTCGVIMWNHPFFGCNLVKILLALFMHYVIIPLISLFWSKICKLDSTTATINVIMHSMPSALIAFGVTPFGGLVMKTASFSFFWSILLFLPMFTLWVIALNEIHIF</sequence>
<evidence type="ECO:0000256" key="1">
    <source>
        <dbReference type="ARBA" id="ARBA00004141"/>
    </source>
</evidence>
<feature type="region of interest" description="Disordered" evidence="7">
    <location>
        <begin position="180"/>
        <end position="251"/>
    </location>
</feature>
<feature type="transmembrane region" description="Helical" evidence="8">
    <location>
        <begin position="258"/>
        <end position="281"/>
    </location>
</feature>
<evidence type="ECO:0000256" key="7">
    <source>
        <dbReference type="SAM" id="MobiDB-lite"/>
    </source>
</evidence>
<proteinExistence type="predicted"/>
<keyword evidence="2" id="KW-0813">Transport</keyword>
<evidence type="ECO:0000313" key="9">
    <source>
        <dbReference type="EMBL" id="KAK8892292.1"/>
    </source>
</evidence>
<feature type="transmembrane region" description="Helical" evidence="8">
    <location>
        <begin position="70"/>
        <end position="91"/>
    </location>
</feature>
<keyword evidence="3" id="KW-1003">Cell membrane</keyword>
<evidence type="ECO:0000256" key="5">
    <source>
        <dbReference type="ARBA" id="ARBA00022989"/>
    </source>
</evidence>
<organism evidence="9 10">
    <name type="scientific">Tritrichomonas musculus</name>
    <dbReference type="NCBI Taxonomy" id="1915356"/>
    <lineage>
        <taxon>Eukaryota</taxon>
        <taxon>Metamonada</taxon>
        <taxon>Parabasalia</taxon>
        <taxon>Tritrichomonadida</taxon>
        <taxon>Tritrichomonadidae</taxon>
        <taxon>Tritrichomonas</taxon>
    </lineage>
</organism>
<comment type="caution">
    <text evidence="9">The sequence shown here is derived from an EMBL/GenBank/DDBJ whole genome shotgun (WGS) entry which is preliminary data.</text>
</comment>
<keyword evidence="6 8" id="KW-0472">Membrane</keyword>
<dbReference type="PANTHER" id="PTHR36838">
    <property type="entry name" value="AUXIN EFFLUX CARRIER FAMILY PROTEIN"/>
    <property type="match status" value="1"/>
</dbReference>
<dbReference type="Proteomes" id="UP001470230">
    <property type="component" value="Unassembled WGS sequence"/>
</dbReference>
<feature type="compositionally biased region" description="Basic and acidic residues" evidence="7">
    <location>
        <begin position="217"/>
        <end position="237"/>
    </location>
</feature>
<feature type="transmembrane region" description="Helical" evidence="8">
    <location>
        <begin position="130"/>
        <end position="152"/>
    </location>
</feature>
<feature type="transmembrane region" description="Helical" evidence="8">
    <location>
        <begin position="39"/>
        <end position="58"/>
    </location>
</feature>
<keyword evidence="5 8" id="KW-1133">Transmembrane helix</keyword>
<keyword evidence="10" id="KW-1185">Reference proteome</keyword>
<feature type="transmembrane region" description="Helical" evidence="8">
    <location>
        <begin position="6"/>
        <end position="27"/>
    </location>
</feature>
<evidence type="ECO:0000256" key="3">
    <source>
        <dbReference type="ARBA" id="ARBA00022475"/>
    </source>
</evidence>
<reference evidence="9 10" key="1">
    <citation type="submission" date="2024-04" db="EMBL/GenBank/DDBJ databases">
        <title>Tritrichomonas musculus Genome.</title>
        <authorList>
            <person name="Alves-Ferreira E."/>
            <person name="Grigg M."/>
            <person name="Lorenzi H."/>
            <person name="Galac M."/>
        </authorList>
    </citation>
    <scope>NUCLEOTIDE SEQUENCE [LARGE SCALE GENOMIC DNA]</scope>
    <source>
        <strain evidence="9 10">EAF2021</strain>
    </source>
</reference>
<evidence type="ECO:0000256" key="6">
    <source>
        <dbReference type="ARBA" id="ARBA00023136"/>
    </source>
</evidence>
<feature type="transmembrane region" description="Helical" evidence="8">
    <location>
        <begin position="323"/>
        <end position="344"/>
    </location>
</feature>